<feature type="chain" id="PRO_5039003365" description="DUF998 domain-containing protein" evidence="2">
    <location>
        <begin position="22"/>
        <end position="193"/>
    </location>
</feature>
<comment type="caution">
    <text evidence="3">The sequence shown here is derived from an EMBL/GenBank/DDBJ whole genome shotgun (WGS) entry which is preliminary data.</text>
</comment>
<gene>
    <name evidence="3" type="ORF">D0Z08_13815</name>
</gene>
<evidence type="ECO:0000313" key="4">
    <source>
        <dbReference type="Proteomes" id="UP000283644"/>
    </source>
</evidence>
<feature type="transmembrane region" description="Helical" evidence="1">
    <location>
        <begin position="32"/>
        <end position="49"/>
    </location>
</feature>
<keyword evidence="4" id="KW-1185">Reference proteome</keyword>
<dbReference type="RefSeq" id="WP_118925827.1">
    <property type="nucleotide sequence ID" value="NZ_QXGH01000017.1"/>
</dbReference>
<proteinExistence type="predicted"/>
<organism evidence="3 4">
    <name type="scientific">Nocardioides immobilis</name>
    <dbReference type="NCBI Taxonomy" id="2049295"/>
    <lineage>
        <taxon>Bacteria</taxon>
        <taxon>Bacillati</taxon>
        <taxon>Actinomycetota</taxon>
        <taxon>Actinomycetes</taxon>
        <taxon>Propionibacteriales</taxon>
        <taxon>Nocardioidaceae</taxon>
        <taxon>Nocardioides</taxon>
    </lineage>
</organism>
<evidence type="ECO:0000256" key="2">
    <source>
        <dbReference type="SAM" id="SignalP"/>
    </source>
</evidence>
<sequence length="193" mass="19871">MKPLQAIALGLVLLALGPTDADPGTFDPLPDPLGWVFVLIGLHGLSGALDDRRVPVLRVLGALALVLSIALVVPDVARWFASDPSLGWSADVPRFAFFAVLCHQLSQAALRARHTSGASTFSICAMVLIFVLAAPPLAFGAGWDGVGPAGEVAAQVVQLALVILCFVFAGQAWAGAPPEAEPATASEPEGDST</sequence>
<name>A0A417Y1J7_9ACTN</name>
<dbReference type="OrthoDB" id="3788927at2"/>
<reference evidence="3 4" key="1">
    <citation type="submission" date="2018-09" db="EMBL/GenBank/DDBJ databases">
        <title>Genome sequencing of Nocardioides immobilis CCTCC AB 2017083 for comparison to Nocardioides silvaticus.</title>
        <authorList>
            <person name="Li C."/>
            <person name="Wang G."/>
        </authorList>
    </citation>
    <scope>NUCLEOTIDE SEQUENCE [LARGE SCALE GENOMIC DNA]</scope>
    <source>
        <strain evidence="3 4">CCTCC AB 2017083</strain>
    </source>
</reference>
<dbReference type="EMBL" id="QXGH01000017">
    <property type="protein sequence ID" value="RHW26414.1"/>
    <property type="molecule type" value="Genomic_DNA"/>
</dbReference>
<keyword evidence="2" id="KW-0732">Signal</keyword>
<keyword evidence="1" id="KW-0812">Transmembrane</keyword>
<accession>A0A417Y1J7</accession>
<feature type="transmembrane region" description="Helical" evidence="1">
    <location>
        <begin position="92"/>
        <end position="110"/>
    </location>
</feature>
<protein>
    <recommendedName>
        <fullName evidence="5">DUF998 domain-containing protein</fullName>
    </recommendedName>
</protein>
<dbReference type="Proteomes" id="UP000283644">
    <property type="component" value="Unassembled WGS sequence"/>
</dbReference>
<keyword evidence="1" id="KW-1133">Transmembrane helix</keyword>
<feature type="signal peptide" evidence="2">
    <location>
        <begin position="1"/>
        <end position="21"/>
    </location>
</feature>
<evidence type="ECO:0000313" key="3">
    <source>
        <dbReference type="EMBL" id="RHW26414.1"/>
    </source>
</evidence>
<feature type="transmembrane region" description="Helical" evidence="1">
    <location>
        <begin position="56"/>
        <end position="80"/>
    </location>
</feature>
<feature type="transmembrane region" description="Helical" evidence="1">
    <location>
        <begin position="122"/>
        <end position="143"/>
    </location>
</feature>
<evidence type="ECO:0000256" key="1">
    <source>
        <dbReference type="SAM" id="Phobius"/>
    </source>
</evidence>
<dbReference type="AlphaFoldDB" id="A0A417Y1J7"/>
<evidence type="ECO:0008006" key="5">
    <source>
        <dbReference type="Google" id="ProtNLM"/>
    </source>
</evidence>
<keyword evidence="1" id="KW-0472">Membrane</keyword>
<feature type="transmembrane region" description="Helical" evidence="1">
    <location>
        <begin position="155"/>
        <end position="174"/>
    </location>
</feature>